<evidence type="ECO:0000313" key="1">
    <source>
        <dbReference type="EMBL" id="CAG8669708.1"/>
    </source>
</evidence>
<name>A0ACA9NQL1_9GLOM</name>
<keyword evidence="2" id="KW-1185">Reference proteome</keyword>
<organism evidence="1 2">
    <name type="scientific">Racocetra persica</name>
    <dbReference type="NCBI Taxonomy" id="160502"/>
    <lineage>
        <taxon>Eukaryota</taxon>
        <taxon>Fungi</taxon>
        <taxon>Fungi incertae sedis</taxon>
        <taxon>Mucoromycota</taxon>
        <taxon>Glomeromycotina</taxon>
        <taxon>Glomeromycetes</taxon>
        <taxon>Diversisporales</taxon>
        <taxon>Gigasporaceae</taxon>
        <taxon>Racocetra</taxon>
    </lineage>
</organism>
<proteinExistence type="predicted"/>
<dbReference type="EMBL" id="CAJVQC010015707">
    <property type="protein sequence ID" value="CAG8669708.1"/>
    <property type="molecule type" value="Genomic_DNA"/>
</dbReference>
<feature type="non-terminal residue" evidence="1">
    <location>
        <position position="1"/>
    </location>
</feature>
<comment type="caution">
    <text evidence="1">The sequence shown here is derived from an EMBL/GenBank/DDBJ whole genome shotgun (WGS) entry which is preliminary data.</text>
</comment>
<evidence type="ECO:0000313" key="2">
    <source>
        <dbReference type="Proteomes" id="UP000789920"/>
    </source>
</evidence>
<protein>
    <submittedName>
        <fullName evidence="1">34266_t:CDS:1</fullName>
    </submittedName>
</protein>
<gene>
    <name evidence="1" type="ORF">RPERSI_LOCUS8622</name>
</gene>
<reference evidence="1" key="1">
    <citation type="submission" date="2021-06" db="EMBL/GenBank/DDBJ databases">
        <authorList>
            <person name="Kallberg Y."/>
            <person name="Tangrot J."/>
            <person name="Rosling A."/>
        </authorList>
    </citation>
    <scope>NUCLEOTIDE SEQUENCE</scope>
    <source>
        <strain evidence="1">MA461A</strain>
    </source>
</reference>
<sequence length="72" mass="7880">QSDNIDSTNADKLLIKKIVDLSSPAFIGNNSSFFEQNMITNNVIQQMGSGNTNYNPASIVAQVFSKKNDLDI</sequence>
<accession>A0ACA9NQL1</accession>
<dbReference type="Proteomes" id="UP000789920">
    <property type="component" value="Unassembled WGS sequence"/>
</dbReference>